<dbReference type="GO" id="GO:0016757">
    <property type="term" value="F:glycosyltransferase activity"/>
    <property type="evidence" value="ECO:0007669"/>
    <property type="project" value="InterPro"/>
</dbReference>
<accession>A0A0H3G2Z0</accession>
<dbReference type="SUPFAM" id="SSF53756">
    <property type="entry name" value="UDP-Glycosyltransferase/glycogen phosphorylase"/>
    <property type="match status" value="1"/>
</dbReference>
<dbReference type="GO" id="GO:1901135">
    <property type="term" value="P:carbohydrate derivative metabolic process"/>
    <property type="evidence" value="ECO:0007669"/>
    <property type="project" value="UniProtKB-ARBA"/>
</dbReference>
<dbReference type="Proteomes" id="UP000008881">
    <property type="component" value="Chromosome"/>
</dbReference>
<sequence length="350" mass="39433">MLRKIAFFYPWATHGGVEKVMLTRARLLNDTGKYQVDLLFTHDSGAAKAITTALSDCKNVNVKIVNFDYLLTQDYSLIFCIDFPAALTFCHTHKLKYFAECHTPYKENRAYLNNVPHSCLAVLCPSILFMKQLEPELHKNTSPLLLLRNFVPWDHITHEPHTIPTLPAWSRRPILFLGRMDKLKNPTELLDAFVILKERHPGKYMLVLCGPQSSEININAELECRNLVGDAISLPPVPFLNVDKLLLAISRSNGIFVSPSTGESFGLSASEAICADVPVVLSNIEAHNYLVASRENEFTYSLHDARQLAEKIGSISDNYAQSKASLAALKDKFSAHAFMNDWDELLRRTE</sequence>
<reference evidence="2 3" key="1">
    <citation type="journal article" date="2012" name="J. Bacteriol.">
        <title>Complete genome sequence of Enterobacter aerogenes KCTC 2190.</title>
        <authorList>
            <person name="Shin S.H."/>
            <person name="Kim S."/>
            <person name="Kim J.Y."/>
            <person name="Lee S."/>
            <person name="Um Y."/>
            <person name="Oh M.K."/>
            <person name="Kim Y.R."/>
            <person name="Lee J."/>
            <person name="Yang K.S."/>
        </authorList>
    </citation>
    <scope>NUCLEOTIDE SEQUENCE [LARGE SCALE GENOMIC DNA]</scope>
    <source>
        <strain evidence="2 3">KCTC 2190</strain>
    </source>
</reference>
<dbReference type="EMBL" id="CP002824">
    <property type="protein sequence ID" value="AEG99529.1"/>
    <property type="molecule type" value="Genomic_DNA"/>
</dbReference>
<name>A0A0H3G2Z0_KLEAK</name>
<dbReference type="GeneID" id="93312798"/>
<dbReference type="OrthoDB" id="9790710at2"/>
<proteinExistence type="predicted"/>
<dbReference type="Gene3D" id="3.40.50.2000">
    <property type="entry name" value="Glycogen Phosphorylase B"/>
    <property type="match status" value="2"/>
</dbReference>
<dbReference type="KEGG" id="eae:EAE_23150"/>
<dbReference type="InterPro" id="IPR001296">
    <property type="entry name" value="Glyco_trans_1"/>
</dbReference>
<gene>
    <name evidence="2" type="ordered locus">EAE_23150</name>
</gene>
<dbReference type="RefSeq" id="WP_015705994.1">
    <property type="nucleotide sequence ID" value="NC_015663.1"/>
</dbReference>
<dbReference type="HOGENOM" id="CLU_791537_0_0_6"/>
<dbReference type="eggNOG" id="COG0438">
    <property type="taxonomic scope" value="Bacteria"/>
</dbReference>
<keyword evidence="3" id="KW-1185">Reference proteome</keyword>
<organism evidence="2 3">
    <name type="scientific">Klebsiella aerogenes (strain ATCC 13048 / DSM 30053 / CCUG 1429 / JCM 1235 / KCTC 2190 / NBRC 13534 / NCIMB 10102 / NCTC 10006 / CDC 819-56)</name>
    <name type="common">Enterobacter aerogenes</name>
    <dbReference type="NCBI Taxonomy" id="1028307"/>
    <lineage>
        <taxon>Bacteria</taxon>
        <taxon>Pseudomonadati</taxon>
        <taxon>Pseudomonadota</taxon>
        <taxon>Gammaproteobacteria</taxon>
        <taxon>Enterobacterales</taxon>
        <taxon>Enterobacteriaceae</taxon>
        <taxon>Klebsiella/Raoultella group</taxon>
        <taxon>Klebsiella</taxon>
    </lineage>
</organism>
<dbReference type="Pfam" id="PF00534">
    <property type="entry name" value="Glycos_transf_1"/>
    <property type="match status" value="1"/>
</dbReference>
<evidence type="ECO:0000313" key="2">
    <source>
        <dbReference type="EMBL" id="AEG99529.1"/>
    </source>
</evidence>
<evidence type="ECO:0000313" key="3">
    <source>
        <dbReference type="Proteomes" id="UP000008881"/>
    </source>
</evidence>
<evidence type="ECO:0000259" key="1">
    <source>
        <dbReference type="Pfam" id="PF00534"/>
    </source>
</evidence>
<dbReference type="PATRIC" id="fig|1028307.3.peg.4588"/>
<dbReference type="AlphaFoldDB" id="A0A0H3G2Z0"/>
<keyword evidence="2" id="KW-0808">Transferase</keyword>
<protein>
    <submittedName>
        <fullName evidence="2">Glycosyl transferase, group 1</fullName>
    </submittedName>
</protein>
<dbReference type="CDD" id="cd03801">
    <property type="entry name" value="GT4_PimA-like"/>
    <property type="match status" value="1"/>
</dbReference>
<dbReference type="PANTHER" id="PTHR12526">
    <property type="entry name" value="GLYCOSYLTRANSFERASE"/>
    <property type="match status" value="1"/>
</dbReference>
<feature type="domain" description="Glycosyl transferase family 1" evidence="1">
    <location>
        <begin position="174"/>
        <end position="319"/>
    </location>
</feature>